<feature type="transmembrane region" description="Helical" evidence="1">
    <location>
        <begin position="136"/>
        <end position="159"/>
    </location>
</feature>
<dbReference type="EMBL" id="JAKMXF010000066">
    <property type="protein sequence ID" value="KAI6659187.1"/>
    <property type="molecule type" value="Genomic_DNA"/>
</dbReference>
<dbReference type="Proteomes" id="UP001165289">
    <property type="component" value="Unassembled WGS sequence"/>
</dbReference>
<organism evidence="3 4">
    <name type="scientific">Oopsacas minuta</name>
    <dbReference type="NCBI Taxonomy" id="111878"/>
    <lineage>
        <taxon>Eukaryota</taxon>
        <taxon>Metazoa</taxon>
        <taxon>Porifera</taxon>
        <taxon>Hexactinellida</taxon>
        <taxon>Hexasterophora</taxon>
        <taxon>Lyssacinosida</taxon>
        <taxon>Leucopsacidae</taxon>
        <taxon>Oopsacas</taxon>
    </lineage>
</organism>
<protein>
    <submittedName>
        <fullName evidence="3">Uncharacterized protein</fullName>
    </submittedName>
</protein>
<reference evidence="3 4" key="1">
    <citation type="journal article" date="2023" name="BMC Biol.">
        <title>The compact genome of the sponge Oopsacas minuta (Hexactinellida) is lacking key metazoan core genes.</title>
        <authorList>
            <person name="Santini S."/>
            <person name="Schenkelaars Q."/>
            <person name="Jourda C."/>
            <person name="Duchesne M."/>
            <person name="Belahbib H."/>
            <person name="Rocher C."/>
            <person name="Selva M."/>
            <person name="Riesgo A."/>
            <person name="Vervoort M."/>
            <person name="Leys S.P."/>
            <person name="Kodjabachian L."/>
            <person name="Le Bivic A."/>
            <person name="Borchiellini C."/>
            <person name="Claverie J.M."/>
            <person name="Renard E."/>
        </authorList>
    </citation>
    <scope>NUCLEOTIDE SEQUENCE [LARGE SCALE GENOMIC DNA]</scope>
    <source>
        <strain evidence="3">SPO-2</strain>
    </source>
</reference>
<sequence length="248" mass="27449">MILALLVLIPSCVIFFITHDKELLANLTSNDISFPPNTTVSPIPINSSHYFTNIFKTKPLLLFLQATAPNETGIQITINDSNKTNPTELMNCSVGPNGTCIVLVWDLSSYAYVTLNSSVTVTTTVDWTLRFFNFQFLISAVILGCSSCIFITFLIPSIVCCCITCCDEDFGNHKGAKFVTPQVSYHSFRNRNSPRTINPSTDRTPLFKEQKTETGYVDGVKVTRHYSAFGGNNPSKPFVQDSCTPPFS</sequence>
<evidence type="ECO:0000313" key="3">
    <source>
        <dbReference type="EMBL" id="KAI6659187.1"/>
    </source>
</evidence>
<name>A0AAV7KDD3_9METZ</name>
<accession>A0AAV7KDD3</accession>
<comment type="caution">
    <text evidence="3">The sequence shown here is derived from an EMBL/GenBank/DDBJ whole genome shotgun (WGS) entry which is preliminary data.</text>
</comment>
<proteinExistence type="predicted"/>
<keyword evidence="2" id="KW-0732">Signal</keyword>
<gene>
    <name evidence="3" type="ORF">LOD99_14861</name>
</gene>
<keyword evidence="1" id="KW-0812">Transmembrane</keyword>
<keyword evidence="1" id="KW-0472">Membrane</keyword>
<evidence type="ECO:0000313" key="4">
    <source>
        <dbReference type="Proteomes" id="UP001165289"/>
    </source>
</evidence>
<keyword evidence="1" id="KW-1133">Transmembrane helix</keyword>
<feature type="signal peptide" evidence="2">
    <location>
        <begin position="1"/>
        <end position="15"/>
    </location>
</feature>
<evidence type="ECO:0000256" key="2">
    <source>
        <dbReference type="SAM" id="SignalP"/>
    </source>
</evidence>
<keyword evidence="4" id="KW-1185">Reference proteome</keyword>
<feature type="chain" id="PRO_5043843484" evidence="2">
    <location>
        <begin position="16"/>
        <end position="248"/>
    </location>
</feature>
<dbReference type="AlphaFoldDB" id="A0AAV7KDD3"/>
<evidence type="ECO:0000256" key="1">
    <source>
        <dbReference type="SAM" id="Phobius"/>
    </source>
</evidence>